<comment type="subcellular location">
    <subcellularLocation>
        <location evidence="1">Membrane</location>
        <topology evidence="1">Single-pass type II membrane protein</topology>
    </subcellularLocation>
</comment>
<organism evidence="6 7">
    <name type="scientific">Turnera subulata</name>
    <dbReference type="NCBI Taxonomy" id="218843"/>
    <lineage>
        <taxon>Eukaryota</taxon>
        <taxon>Viridiplantae</taxon>
        <taxon>Streptophyta</taxon>
        <taxon>Embryophyta</taxon>
        <taxon>Tracheophyta</taxon>
        <taxon>Spermatophyta</taxon>
        <taxon>Magnoliopsida</taxon>
        <taxon>eudicotyledons</taxon>
        <taxon>Gunneridae</taxon>
        <taxon>Pentapetalae</taxon>
        <taxon>rosids</taxon>
        <taxon>fabids</taxon>
        <taxon>Malpighiales</taxon>
        <taxon>Passifloraceae</taxon>
        <taxon>Turnera</taxon>
    </lineage>
</organism>
<gene>
    <name evidence="6" type="ORF">Tsubulata_026126</name>
</gene>
<accession>A0A9Q0F7J1</accession>
<protein>
    <submittedName>
        <fullName evidence="6">Uncharacterized protein</fullName>
    </submittedName>
</protein>
<evidence type="ECO:0000256" key="2">
    <source>
        <dbReference type="ARBA" id="ARBA00022676"/>
    </source>
</evidence>
<name>A0A9Q0F7J1_9ROSI</name>
<evidence type="ECO:0000256" key="5">
    <source>
        <dbReference type="ARBA" id="ARBA00023180"/>
    </source>
</evidence>
<reference evidence="6" key="2">
    <citation type="journal article" date="2023" name="Plants (Basel)">
        <title>Annotation of the Turnera subulata (Passifloraceae) Draft Genome Reveals the S-Locus Evolved after the Divergence of Turneroideae from Passifloroideae in a Stepwise Manner.</title>
        <authorList>
            <person name="Henning P.M."/>
            <person name="Roalson E.H."/>
            <person name="Mir W."/>
            <person name="McCubbin A.G."/>
            <person name="Shore J.S."/>
        </authorList>
    </citation>
    <scope>NUCLEOTIDE SEQUENCE</scope>
    <source>
        <strain evidence="6">F60SS</strain>
    </source>
</reference>
<dbReference type="Proteomes" id="UP001141552">
    <property type="component" value="Unassembled WGS sequence"/>
</dbReference>
<evidence type="ECO:0000256" key="3">
    <source>
        <dbReference type="ARBA" id="ARBA00022679"/>
    </source>
</evidence>
<dbReference type="Pfam" id="PF02485">
    <property type="entry name" value="Branch"/>
    <property type="match status" value="1"/>
</dbReference>
<dbReference type="PANTHER" id="PTHR45719">
    <property type="entry name" value="GLYCOSYLTRANSFERASE"/>
    <property type="match status" value="1"/>
</dbReference>
<keyword evidence="2" id="KW-0328">Glycosyltransferase</keyword>
<dbReference type="OrthoDB" id="2019572at2759"/>
<keyword evidence="4" id="KW-0472">Membrane</keyword>
<comment type="caution">
    <text evidence="6">The sequence shown here is derived from an EMBL/GenBank/DDBJ whole genome shotgun (WGS) entry which is preliminary data.</text>
</comment>
<evidence type="ECO:0000313" key="6">
    <source>
        <dbReference type="EMBL" id="KAJ4826384.1"/>
    </source>
</evidence>
<evidence type="ECO:0000256" key="1">
    <source>
        <dbReference type="ARBA" id="ARBA00004606"/>
    </source>
</evidence>
<dbReference type="PANTHER" id="PTHR45719:SF11">
    <property type="entry name" value="OS01G0121800 PROTEIN"/>
    <property type="match status" value="1"/>
</dbReference>
<evidence type="ECO:0000313" key="7">
    <source>
        <dbReference type="Proteomes" id="UP001141552"/>
    </source>
</evidence>
<dbReference type="InterPro" id="IPR044610">
    <property type="entry name" value="GLCAT14A/B/C"/>
</dbReference>
<proteinExistence type="predicted"/>
<sequence length="418" mass="46636">MRTSKVSAGSSSSGYRIWILTFAMSLLLLITLCRSWFHNQSSSAIPSESFHQPSVTVPSKGQDNPPVLAYWIFGSNGDGKRMLRLLKAIYHPRNQYLLQLDAESSDYEREYMVSSVQSESVFRAFGNVNVVGKSYAVNQMGSSSLAAALHATALLLKLSADWDWFINLSPSDYPLVSQDDLLHAISSLPRDLNFVDYSTGMDWQESNKINQIVVDPSLYLQKSSHLFYAVEKRATPDAFKIFGGSPWLILSRDLVEYCVQGWDNLPRKLLMYFSNTANPLGSYFQTILCNSPEFQNTTVNNNLRYNVLDTNTNEESPYDKMLSSGAAFARPFQEDAAVLNMIDENVLNRRPDGVVPGEWCLGQGRNKSAESLKTEEGLCSTSWGNNIDSVKPGSYGINFGVLLDKITTEGRQEPGQCN</sequence>
<dbReference type="GO" id="GO:0015020">
    <property type="term" value="F:glucuronosyltransferase activity"/>
    <property type="evidence" value="ECO:0007669"/>
    <property type="project" value="InterPro"/>
</dbReference>
<keyword evidence="5" id="KW-0325">Glycoprotein</keyword>
<dbReference type="GO" id="GO:0016020">
    <property type="term" value="C:membrane"/>
    <property type="evidence" value="ECO:0007669"/>
    <property type="project" value="UniProtKB-SubCell"/>
</dbReference>
<reference evidence="6" key="1">
    <citation type="submission" date="2022-02" db="EMBL/GenBank/DDBJ databases">
        <authorList>
            <person name="Henning P.M."/>
            <person name="McCubbin A.G."/>
            <person name="Shore J.S."/>
        </authorList>
    </citation>
    <scope>NUCLEOTIDE SEQUENCE</scope>
    <source>
        <strain evidence="6">F60SS</strain>
        <tissue evidence="6">Leaves</tissue>
    </source>
</reference>
<dbReference type="EMBL" id="JAKUCV010006680">
    <property type="protein sequence ID" value="KAJ4826384.1"/>
    <property type="molecule type" value="Genomic_DNA"/>
</dbReference>
<evidence type="ECO:0000256" key="4">
    <source>
        <dbReference type="ARBA" id="ARBA00023136"/>
    </source>
</evidence>
<keyword evidence="7" id="KW-1185">Reference proteome</keyword>
<dbReference type="AlphaFoldDB" id="A0A9Q0F7J1"/>
<keyword evidence="3" id="KW-0808">Transferase</keyword>
<dbReference type="InterPro" id="IPR003406">
    <property type="entry name" value="Glyco_trans_14"/>
</dbReference>